<proteinExistence type="predicted"/>
<evidence type="ECO:0000313" key="2">
    <source>
        <dbReference type="Proteomes" id="UP000289691"/>
    </source>
</evidence>
<protein>
    <submittedName>
        <fullName evidence="1">Uncharacterized protein</fullName>
    </submittedName>
</protein>
<evidence type="ECO:0000313" key="1">
    <source>
        <dbReference type="EMBL" id="RXK49160.1"/>
    </source>
</evidence>
<gene>
    <name evidence="1" type="ORF">EAF64_09550</name>
</gene>
<dbReference type="OrthoDB" id="313241at2157"/>
<sequence>MSVAPYDHYRVGSDAPVPAGVYRVVGLPDGSVTLLLVADENGHRRATGWIETVDRDVVDTFEPAENPDSGFDPRNLVEGIVLQFKLLYWKVR</sequence>
<reference evidence="1 2" key="1">
    <citation type="submission" date="2019-01" db="EMBL/GenBank/DDBJ databases">
        <title>Halorientalis sp. F13-25 a new haloarchaeum isolated from hypersaline water.</title>
        <authorList>
            <person name="Ana D.-V."/>
            <person name="Cristina S.-P."/>
            <person name="Antonio V."/>
        </authorList>
    </citation>
    <scope>NUCLEOTIDE SEQUENCE [LARGE SCALE GENOMIC DNA]</scope>
    <source>
        <strain evidence="1 2">F13-25</strain>
    </source>
</reference>
<dbReference type="AlphaFoldDB" id="A0A498KY88"/>
<accession>A0A498KY88</accession>
<comment type="caution">
    <text evidence="1">The sequence shown here is derived from an EMBL/GenBank/DDBJ whole genome shotgun (WGS) entry which is preliminary data.</text>
</comment>
<dbReference type="RefSeq" id="WP_129068756.1">
    <property type="nucleotide sequence ID" value="NZ_RDFA01000003.1"/>
</dbReference>
<keyword evidence="2" id="KW-1185">Reference proteome</keyword>
<dbReference type="Proteomes" id="UP000289691">
    <property type="component" value="Unassembled WGS sequence"/>
</dbReference>
<organism evidence="1 2">
    <name type="scientific">Halorientalis pallida</name>
    <dbReference type="NCBI Taxonomy" id="2479928"/>
    <lineage>
        <taxon>Archaea</taxon>
        <taxon>Methanobacteriati</taxon>
        <taxon>Methanobacteriota</taxon>
        <taxon>Stenosarchaea group</taxon>
        <taxon>Halobacteria</taxon>
        <taxon>Halobacteriales</taxon>
        <taxon>Haloarculaceae</taxon>
        <taxon>Halorientalis</taxon>
    </lineage>
</organism>
<name>A0A498KY88_9EURY</name>
<dbReference type="EMBL" id="RDFA01000003">
    <property type="protein sequence ID" value="RXK49160.1"/>
    <property type="molecule type" value="Genomic_DNA"/>
</dbReference>